<protein>
    <submittedName>
        <fullName evidence="2">Uncharacterized protein</fullName>
    </submittedName>
</protein>
<keyword evidence="1" id="KW-0812">Transmembrane</keyword>
<keyword evidence="1" id="KW-0472">Membrane</keyword>
<name>A0AAE1C089_9PEZI</name>
<keyword evidence="1" id="KW-1133">Transmembrane helix</keyword>
<organism evidence="2 3">
    <name type="scientific">Recurvomyces mirabilis</name>
    <dbReference type="NCBI Taxonomy" id="574656"/>
    <lineage>
        <taxon>Eukaryota</taxon>
        <taxon>Fungi</taxon>
        <taxon>Dikarya</taxon>
        <taxon>Ascomycota</taxon>
        <taxon>Pezizomycotina</taxon>
        <taxon>Dothideomycetes</taxon>
        <taxon>Dothideomycetidae</taxon>
        <taxon>Mycosphaerellales</taxon>
        <taxon>Teratosphaeriaceae</taxon>
        <taxon>Recurvomyces</taxon>
    </lineage>
</organism>
<evidence type="ECO:0000313" key="3">
    <source>
        <dbReference type="Proteomes" id="UP001274830"/>
    </source>
</evidence>
<reference evidence="2" key="1">
    <citation type="submission" date="2023-07" db="EMBL/GenBank/DDBJ databases">
        <title>Black Yeasts Isolated from many extreme environments.</title>
        <authorList>
            <person name="Coleine C."/>
            <person name="Stajich J.E."/>
            <person name="Selbmann L."/>
        </authorList>
    </citation>
    <scope>NUCLEOTIDE SEQUENCE</scope>
    <source>
        <strain evidence="2">CCFEE 5485</strain>
    </source>
</reference>
<evidence type="ECO:0000256" key="1">
    <source>
        <dbReference type="SAM" id="Phobius"/>
    </source>
</evidence>
<dbReference type="Proteomes" id="UP001274830">
    <property type="component" value="Unassembled WGS sequence"/>
</dbReference>
<proteinExistence type="predicted"/>
<keyword evidence="3" id="KW-1185">Reference proteome</keyword>
<sequence>MAILGAENPHDASGATVTVIEQQTPGGLATPMVWTSVAVVLIAATQWARRWLVSGAAIESLLVLYGYGLGCRIFSDIPIWTLLATFNLAYAVCSTSWLFWTVFTVLCYPIIGITCLLQFKVVSEAARKNLRRVLKELHFTRDKIALFNLPALEIDTDVDGLFVVRGVTISLSTLTLVAHGIELGIKIGDDIEFAACVDRVHIDLFRRVEVSDVYGSVKGGKPELFFGDLDSEGDHADDSMPVFGETALLRAATTGAEGFKDRPKLRTSLTGVSWMKDSTATAGFKSVKTLSADDEKAEAQYLAMLKEIRTTSTSYQAKAQVRAKAAAGEGFTELENDKDVRAAMCAELHTLPSIAHPPARSVRVTTLQNLAPPRVRNFIQRLPFLYRLLLTTVAYFHRISIKSINVAASGRFTAAMLQAKVFKHYSTDSADIRRLETRVKSWLADANFCLQLGDISSHAQVPLSSSYEITAYLKADDVVASRMVPEQGILERVIRLAGADATCFIPAFLIPHHEHVVPDKLSTEDEQSYEIKIEDADGEPKAKQGEIQLDRARKDETAIRVSAHASLPASFDQSLLDFTAALVKATKIIEIEKEFDYVATGLDTPPVTTPTSPTLTPASTFSTFDDDASIKSTSSGHSKLGNLAKNIRQNLKEGGAGQSIKDLAKDLGHSTHKGMRKALGGMVSDRWIAKMVGKVANNLQKAQGDLGYSAEIPVRLAGYRARPGLASKLLP</sequence>
<accession>A0AAE1C089</accession>
<gene>
    <name evidence="2" type="ORF">LTR78_006420</name>
</gene>
<comment type="caution">
    <text evidence="2">The sequence shown here is derived from an EMBL/GenBank/DDBJ whole genome shotgun (WGS) entry which is preliminary data.</text>
</comment>
<feature type="transmembrane region" description="Helical" evidence="1">
    <location>
        <begin position="32"/>
        <end position="52"/>
    </location>
</feature>
<feature type="transmembrane region" description="Helical" evidence="1">
    <location>
        <begin position="97"/>
        <end position="122"/>
    </location>
</feature>
<dbReference type="EMBL" id="JAUTXT010000023">
    <property type="protein sequence ID" value="KAK3673865.1"/>
    <property type="molecule type" value="Genomic_DNA"/>
</dbReference>
<dbReference type="AlphaFoldDB" id="A0AAE1C089"/>
<evidence type="ECO:0000313" key="2">
    <source>
        <dbReference type="EMBL" id="KAK3673865.1"/>
    </source>
</evidence>
<feature type="transmembrane region" description="Helical" evidence="1">
    <location>
        <begin position="64"/>
        <end position="91"/>
    </location>
</feature>